<evidence type="ECO:0000256" key="10">
    <source>
        <dbReference type="SAM" id="Phobius"/>
    </source>
</evidence>
<evidence type="ECO:0000256" key="3">
    <source>
        <dbReference type="ARBA" id="ARBA00022448"/>
    </source>
</evidence>
<evidence type="ECO:0000256" key="1">
    <source>
        <dbReference type="ARBA" id="ARBA00004127"/>
    </source>
</evidence>
<comment type="caution">
    <text evidence="11">The sequence shown here is derived from an EMBL/GenBank/DDBJ whole genome shotgun (WGS) entry which is preliminary data.</text>
</comment>
<evidence type="ECO:0000256" key="6">
    <source>
        <dbReference type="ARBA" id="ARBA00022967"/>
    </source>
</evidence>
<keyword evidence="9 10" id="KW-0472">Membrane</keyword>
<dbReference type="Proteomes" id="UP001279734">
    <property type="component" value="Unassembled WGS sequence"/>
</dbReference>
<name>A0AAD3TAK3_NEPGR</name>
<dbReference type="GO" id="GO:0004427">
    <property type="term" value="F:inorganic diphosphate phosphatase activity"/>
    <property type="evidence" value="ECO:0007669"/>
    <property type="project" value="InterPro"/>
</dbReference>
<evidence type="ECO:0000256" key="2">
    <source>
        <dbReference type="ARBA" id="ARBA00013242"/>
    </source>
</evidence>
<dbReference type="GO" id="GO:0012505">
    <property type="term" value="C:endomembrane system"/>
    <property type="evidence" value="ECO:0007669"/>
    <property type="project" value="UniProtKB-SubCell"/>
</dbReference>
<evidence type="ECO:0000256" key="7">
    <source>
        <dbReference type="ARBA" id="ARBA00022989"/>
    </source>
</evidence>
<protein>
    <recommendedName>
        <fullName evidence="2">H(+)-exporting diphosphatase</fullName>
        <ecNumber evidence="2">7.1.3.1</ecNumber>
    </recommendedName>
</protein>
<keyword evidence="5" id="KW-0460">Magnesium</keyword>
<gene>
    <name evidence="11" type="ORF">Nepgr_027577</name>
</gene>
<dbReference type="EMBL" id="BSYO01000030">
    <property type="protein sequence ID" value="GMH25734.1"/>
    <property type="molecule type" value="Genomic_DNA"/>
</dbReference>
<keyword evidence="7 10" id="KW-1133">Transmembrane helix</keyword>
<dbReference type="AlphaFoldDB" id="A0AAD3TAK3"/>
<comment type="subcellular location">
    <subcellularLocation>
        <location evidence="1">Endomembrane system</location>
        <topology evidence="1">Multi-pass membrane protein</topology>
    </subcellularLocation>
</comment>
<keyword evidence="6" id="KW-1278">Translocase</keyword>
<sequence length="213" mass="22532">MLTDDPRFVLLVKPCYGTVMGFPLAANGHLVFFIAIHLLTLYHDVNRRGPLKLTTAYGFGGSSMASIDSVGGGIYPQTAAVGAADVGKFIKPILKDHPRHSVFIANNVGDNVGGIASTCRSYAIPSDAALMVTSIPSIGVSYALISPLHNCSPAQQIGAIGAISVLNEVVRLAPNLFDPYHTLGLVYNAFSDKKTATCCYMIAAFLSPKDSSR</sequence>
<keyword evidence="3" id="KW-0813">Transport</keyword>
<keyword evidence="8" id="KW-0406">Ion transport</keyword>
<accession>A0AAD3TAK3</accession>
<feature type="transmembrane region" description="Helical" evidence="10">
    <location>
        <begin position="20"/>
        <end position="42"/>
    </location>
</feature>
<proteinExistence type="predicted"/>
<dbReference type="InterPro" id="IPR004131">
    <property type="entry name" value="PPase-energised_H-pump"/>
</dbReference>
<evidence type="ECO:0000256" key="5">
    <source>
        <dbReference type="ARBA" id="ARBA00022842"/>
    </source>
</evidence>
<evidence type="ECO:0000313" key="12">
    <source>
        <dbReference type="Proteomes" id="UP001279734"/>
    </source>
</evidence>
<dbReference type="PANTHER" id="PTHR31998">
    <property type="entry name" value="K(+)-INSENSITIVE PYROPHOSPHATE-ENERGIZED PROTON PUMP"/>
    <property type="match status" value="1"/>
</dbReference>
<organism evidence="11 12">
    <name type="scientific">Nepenthes gracilis</name>
    <name type="common">Slender pitcher plant</name>
    <dbReference type="NCBI Taxonomy" id="150966"/>
    <lineage>
        <taxon>Eukaryota</taxon>
        <taxon>Viridiplantae</taxon>
        <taxon>Streptophyta</taxon>
        <taxon>Embryophyta</taxon>
        <taxon>Tracheophyta</taxon>
        <taxon>Spermatophyta</taxon>
        <taxon>Magnoliopsida</taxon>
        <taxon>eudicotyledons</taxon>
        <taxon>Gunneridae</taxon>
        <taxon>Pentapetalae</taxon>
        <taxon>Caryophyllales</taxon>
        <taxon>Nepenthaceae</taxon>
        <taxon>Nepenthes</taxon>
    </lineage>
</organism>
<dbReference type="Pfam" id="PF03030">
    <property type="entry name" value="H_PPase"/>
    <property type="match status" value="1"/>
</dbReference>
<evidence type="ECO:0000256" key="4">
    <source>
        <dbReference type="ARBA" id="ARBA00022692"/>
    </source>
</evidence>
<reference evidence="11" key="1">
    <citation type="submission" date="2023-05" db="EMBL/GenBank/DDBJ databases">
        <title>Nepenthes gracilis genome sequencing.</title>
        <authorList>
            <person name="Fukushima K."/>
        </authorList>
    </citation>
    <scope>NUCLEOTIDE SEQUENCE</scope>
    <source>
        <strain evidence="11">SING2019-196</strain>
    </source>
</reference>
<dbReference type="EC" id="7.1.3.1" evidence="2"/>
<evidence type="ECO:0000256" key="8">
    <source>
        <dbReference type="ARBA" id="ARBA00023065"/>
    </source>
</evidence>
<evidence type="ECO:0000256" key="9">
    <source>
        <dbReference type="ARBA" id="ARBA00023136"/>
    </source>
</evidence>
<keyword evidence="12" id="KW-1185">Reference proteome</keyword>
<dbReference type="GO" id="GO:0009678">
    <property type="term" value="F:diphosphate hydrolysis-driven proton transmembrane transporter activity"/>
    <property type="evidence" value="ECO:0007669"/>
    <property type="project" value="UniProtKB-EC"/>
</dbReference>
<dbReference type="GO" id="GO:0016020">
    <property type="term" value="C:membrane"/>
    <property type="evidence" value="ECO:0007669"/>
    <property type="project" value="InterPro"/>
</dbReference>
<evidence type="ECO:0000313" key="11">
    <source>
        <dbReference type="EMBL" id="GMH25734.1"/>
    </source>
</evidence>
<keyword evidence="4 10" id="KW-0812">Transmembrane</keyword>